<keyword evidence="2" id="KW-1185">Reference proteome</keyword>
<protein>
    <submittedName>
        <fullName evidence="1">Uncharacterized protein</fullName>
    </submittedName>
</protein>
<dbReference type="Proteomes" id="UP000836387">
    <property type="component" value="Unassembled WGS sequence"/>
</dbReference>
<reference evidence="1" key="1">
    <citation type="submission" date="2020-04" db="EMBL/GenBank/DDBJ databases">
        <authorList>
            <person name="Broberg M."/>
        </authorList>
    </citation>
    <scope>NUCLEOTIDE SEQUENCE</scope>
</reference>
<accession>A0ACA9UHS1</accession>
<dbReference type="EMBL" id="CADEHS020000518">
    <property type="protein sequence ID" value="CAG9952931.1"/>
    <property type="molecule type" value="Genomic_DNA"/>
</dbReference>
<name>A0ACA9UHS1_BIOOC</name>
<evidence type="ECO:0000313" key="1">
    <source>
        <dbReference type="EMBL" id="CAG9952931.1"/>
    </source>
</evidence>
<comment type="caution">
    <text evidence="1">The sequence shown here is derived from an EMBL/GenBank/DDBJ whole genome shotgun (WGS) entry which is preliminary data.</text>
</comment>
<proteinExistence type="predicted"/>
<evidence type="ECO:0000313" key="2">
    <source>
        <dbReference type="Proteomes" id="UP000836387"/>
    </source>
</evidence>
<organism evidence="1 2">
    <name type="scientific">Clonostachys rosea f. rosea IK726</name>
    <dbReference type="NCBI Taxonomy" id="1349383"/>
    <lineage>
        <taxon>Eukaryota</taxon>
        <taxon>Fungi</taxon>
        <taxon>Dikarya</taxon>
        <taxon>Ascomycota</taxon>
        <taxon>Pezizomycotina</taxon>
        <taxon>Sordariomycetes</taxon>
        <taxon>Hypocreomycetidae</taxon>
        <taxon>Hypocreales</taxon>
        <taxon>Bionectriaceae</taxon>
        <taxon>Clonostachys</taxon>
    </lineage>
</organism>
<gene>
    <name evidence="1" type="ORF">CRV2_00014089</name>
</gene>
<sequence>MAAWRDGLPMTLPYDLETHSSLANAKNNIKNEWRVQGIGETIGVIEHSDIEGPESADVKHLWIENNLWDKKRDSEPEMKGTHEEPEEEEEGEQAAAQMEGQAEHLPGESRPHCADDGIPRIDRPAEGNNAHGGASRGSFEVEEQPRTTIQSFAGPSRAPNQQEHNPRQGPRRAAPSPAL</sequence>
<reference evidence="1" key="2">
    <citation type="submission" date="2021-10" db="EMBL/GenBank/DDBJ databases">
        <authorList>
            <person name="Piombo E."/>
        </authorList>
    </citation>
    <scope>NUCLEOTIDE SEQUENCE</scope>
</reference>